<dbReference type="InterPro" id="IPR007627">
    <property type="entry name" value="RNA_pol_sigma70_r2"/>
</dbReference>
<feature type="domain" description="SCP" evidence="3">
    <location>
        <begin position="431"/>
        <end position="546"/>
    </location>
</feature>
<dbReference type="GO" id="GO:0003700">
    <property type="term" value="F:DNA-binding transcription factor activity"/>
    <property type="evidence" value="ECO:0007669"/>
    <property type="project" value="InterPro"/>
</dbReference>
<feature type="compositionally biased region" description="Pro residues" evidence="1">
    <location>
        <begin position="369"/>
        <end position="397"/>
    </location>
</feature>
<feature type="compositionally biased region" description="Basic residues" evidence="1">
    <location>
        <begin position="296"/>
        <end position="309"/>
    </location>
</feature>
<feature type="domain" description="RNA polymerase sigma-70 region 2" evidence="4">
    <location>
        <begin position="24"/>
        <end position="89"/>
    </location>
</feature>
<feature type="transmembrane region" description="Helical" evidence="2">
    <location>
        <begin position="312"/>
        <end position="333"/>
    </location>
</feature>
<organism evidence="5 6">
    <name type="scientific">Kitasatospora setae (strain ATCC 33774 / DSM 43861 / JCM 3304 / KCC A-0304 / NBRC 14216 / KM-6054)</name>
    <name type="common">Streptomyces setae</name>
    <dbReference type="NCBI Taxonomy" id="452652"/>
    <lineage>
        <taxon>Bacteria</taxon>
        <taxon>Bacillati</taxon>
        <taxon>Actinomycetota</taxon>
        <taxon>Actinomycetes</taxon>
        <taxon>Kitasatosporales</taxon>
        <taxon>Streptomycetaceae</taxon>
        <taxon>Kitasatospora</taxon>
    </lineage>
</organism>
<dbReference type="Proteomes" id="UP000007076">
    <property type="component" value="Chromosome"/>
</dbReference>
<dbReference type="NCBIfam" id="TIGR02937">
    <property type="entry name" value="sigma70-ECF"/>
    <property type="match status" value="1"/>
</dbReference>
<dbReference type="PANTHER" id="PTHR31157:SF1">
    <property type="entry name" value="SCP DOMAIN-CONTAINING PROTEIN"/>
    <property type="match status" value="1"/>
</dbReference>
<sequence>MDSGRAAALVGRAQRGDRQAVAELVGGHLPLVYNVVGRALSGHPDTDDVVQETMLRAVDGLAGLRDPEAFRSWLVAIALNQARRRLRESRELEAVPDPTAVADPGADFVGLTIVRLGLSEQRREVAEATRWLDPDDRDLLALWWLEAAGELSRAELAAALEVTPQHAAVRVQRMKGQLQAARVVVRALAAVPGCPWLAEATAGWDGVPGALWRKRIGRHARECAVCDEQRRGLVPAEGLLAGLAMLPLPPGAGYPGLPTAFPAGSPTDSTDSPGASSAPGSHRRGGSHRQGGSHRAGARRGRRRARRRGPGAVVLGGGVVAALAVVTGLLVVVGDSDAPTAAAGPADPRPSAPSSALPLVDPTGATAPDPAPTPSPSLTPAPTASPSPSLSPPPPRPSRTSPPGSPSGSAAQAAVSASASKRSADLAQQVVELVNSQRAQAGCGPVAAEAKLAAAALGHSEDMAARNFFDHTNPDGAGPQQRIDAVGYAWSGWGENIARGQKDAAAVMDSWMNSPGHRANILNCKFTELGVGVHLGGGGPWWTQDFGTPR</sequence>
<evidence type="ECO:0000256" key="1">
    <source>
        <dbReference type="SAM" id="MobiDB-lite"/>
    </source>
</evidence>
<evidence type="ECO:0000259" key="4">
    <source>
        <dbReference type="Pfam" id="PF04542"/>
    </source>
</evidence>
<dbReference type="SUPFAM" id="SSF88946">
    <property type="entry name" value="Sigma2 domain of RNA polymerase sigma factors"/>
    <property type="match status" value="1"/>
</dbReference>
<dbReference type="HOGENOM" id="CLU_512773_0_0_11"/>
<dbReference type="STRING" id="452652.KSE_09770"/>
<gene>
    <name evidence="5" type="ordered locus">KSE_09770</name>
</gene>
<name>E4N6I2_KITSK</name>
<protein>
    <recommendedName>
        <fullName evidence="7">RNA polymerase ECF subfamily sigma factor</fullName>
    </recommendedName>
</protein>
<dbReference type="CDD" id="cd05379">
    <property type="entry name" value="CAP_bacterial"/>
    <property type="match status" value="1"/>
</dbReference>
<dbReference type="Pfam" id="PF04542">
    <property type="entry name" value="Sigma70_r2"/>
    <property type="match status" value="1"/>
</dbReference>
<dbReference type="SUPFAM" id="SSF55797">
    <property type="entry name" value="PR-1-like"/>
    <property type="match status" value="1"/>
</dbReference>
<evidence type="ECO:0000256" key="2">
    <source>
        <dbReference type="SAM" id="Phobius"/>
    </source>
</evidence>
<feature type="compositionally biased region" description="Low complexity" evidence="1">
    <location>
        <begin position="352"/>
        <end position="368"/>
    </location>
</feature>
<dbReference type="PANTHER" id="PTHR31157">
    <property type="entry name" value="SCP DOMAIN-CONTAINING PROTEIN"/>
    <property type="match status" value="1"/>
</dbReference>
<dbReference type="KEGG" id="ksk:KSE_09770"/>
<dbReference type="InterPro" id="IPR014044">
    <property type="entry name" value="CAP_dom"/>
</dbReference>
<dbReference type="eggNOG" id="COG2340">
    <property type="taxonomic scope" value="Bacteria"/>
</dbReference>
<dbReference type="EMBL" id="AP010968">
    <property type="protein sequence ID" value="BAJ26813.1"/>
    <property type="molecule type" value="Genomic_DNA"/>
</dbReference>
<dbReference type="RefSeq" id="WP_014134132.1">
    <property type="nucleotide sequence ID" value="NC_016109.1"/>
</dbReference>
<feature type="region of interest" description="Disordered" evidence="1">
    <location>
        <begin position="257"/>
        <end position="310"/>
    </location>
</feature>
<dbReference type="InterPro" id="IPR013325">
    <property type="entry name" value="RNA_pol_sigma_r2"/>
</dbReference>
<feature type="region of interest" description="Disordered" evidence="1">
    <location>
        <begin position="340"/>
        <end position="420"/>
    </location>
</feature>
<dbReference type="AlphaFoldDB" id="E4N6I2"/>
<proteinExistence type="predicted"/>
<accession>E4N6I2</accession>
<dbReference type="InterPro" id="IPR035940">
    <property type="entry name" value="CAP_sf"/>
</dbReference>
<dbReference type="PATRIC" id="fig|452652.3.peg.968"/>
<evidence type="ECO:0000313" key="6">
    <source>
        <dbReference type="Proteomes" id="UP000007076"/>
    </source>
</evidence>
<keyword evidence="6" id="KW-1185">Reference proteome</keyword>
<keyword evidence="2" id="KW-1133">Transmembrane helix</keyword>
<dbReference type="Pfam" id="PF00188">
    <property type="entry name" value="CAP"/>
    <property type="match status" value="1"/>
</dbReference>
<evidence type="ECO:0008006" key="7">
    <source>
        <dbReference type="Google" id="ProtNLM"/>
    </source>
</evidence>
<evidence type="ECO:0000259" key="3">
    <source>
        <dbReference type="Pfam" id="PF00188"/>
    </source>
</evidence>
<dbReference type="Gene3D" id="3.40.33.10">
    <property type="entry name" value="CAP"/>
    <property type="match status" value="1"/>
</dbReference>
<feature type="compositionally biased region" description="Low complexity" evidence="1">
    <location>
        <begin position="398"/>
        <end position="420"/>
    </location>
</feature>
<dbReference type="eggNOG" id="COG1595">
    <property type="taxonomic scope" value="Bacteria"/>
</dbReference>
<keyword evidence="2" id="KW-0812">Transmembrane</keyword>
<dbReference type="GO" id="GO:0006352">
    <property type="term" value="P:DNA-templated transcription initiation"/>
    <property type="evidence" value="ECO:0007669"/>
    <property type="project" value="InterPro"/>
</dbReference>
<dbReference type="Gene3D" id="1.10.1740.10">
    <property type="match status" value="1"/>
</dbReference>
<reference evidence="5 6" key="1">
    <citation type="journal article" date="2010" name="DNA Res.">
        <title>Genome sequence of Kitasatospora setae NBRC 14216T: an evolutionary snapshot of the family Streptomycetaceae.</title>
        <authorList>
            <person name="Ichikawa N."/>
            <person name="Oguchi A."/>
            <person name="Ikeda H."/>
            <person name="Ishikawa J."/>
            <person name="Kitani S."/>
            <person name="Watanabe Y."/>
            <person name="Nakamura S."/>
            <person name="Katano Y."/>
            <person name="Kishi E."/>
            <person name="Sasagawa M."/>
            <person name="Ankai A."/>
            <person name="Fukui S."/>
            <person name="Hashimoto Y."/>
            <person name="Kamata S."/>
            <person name="Otoguro M."/>
            <person name="Tanikawa S."/>
            <person name="Nihira T."/>
            <person name="Horinouchi S."/>
            <person name="Ohnishi Y."/>
            <person name="Hayakawa M."/>
            <person name="Kuzuyama T."/>
            <person name="Arisawa A."/>
            <person name="Nomoto F."/>
            <person name="Miura H."/>
            <person name="Takahashi Y."/>
            <person name="Fujita N."/>
        </authorList>
    </citation>
    <scope>NUCLEOTIDE SEQUENCE [LARGE SCALE GENOMIC DNA]</scope>
    <source>
        <strain evidence="6">ATCC 33774 / DSM 43861 / JCM 3304 / KCC A-0304 / NBRC 14216 / KM-6054</strain>
    </source>
</reference>
<keyword evidence="2" id="KW-0472">Membrane</keyword>
<dbReference type="InterPro" id="IPR014284">
    <property type="entry name" value="RNA_pol_sigma-70_dom"/>
</dbReference>
<evidence type="ECO:0000313" key="5">
    <source>
        <dbReference type="EMBL" id="BAJ26813.1"/>
    </source>
</evidence>